<evidence type="ECO:0000313" key="5">
    <source>
        <dbReference type="Proteomes" id="UP001359485"/>
    </source>
</evidence>
<dbReference type="PRINTS" id="PR00299">
    <property type="entry name" value="ACRYSTALLIN"/>
</dbReference>
<dbReference type="SUPFAM" id="SSF49764">
    <property type="entry name" value="HSP20-like chaperones"/>
    <property type="match status" value="1"/>
</dbReference>
<dbReference type="InterPro" id="IPR008978">
    <property type="entry name" value="HSP20-like_chaperone"/>
</dbReference>
<proteinExistence type="inferred from homology"/>
<reference evidence="4 5" key="1">
    <citation type="submission" date="2023-09" db="EMBL/GenBank/DDBJ databases">
        <title>Genomes of two closely related lineages of the louse Polyplax serrata with different host specificities.</title>
        <authorList>
            <person name="Martinu J."/>
            <person name="Tarabai H."/>
            <person name="Stefka J."/>
            <person name="Hypsa V."/>
        </authorList>
    </citation>
    <scope>NUCLEOTIDE SEQUENCE [LARGE SCALE GENOMIC DNA]</scope>
    <source>
        <strain evidence="4">98ZLc_SE</strain>
    </source>
</reference>
<gene>
    <name evidence="4" type="primary">L(2)EFL</name>
    <name evidence="4" type="ORF">RUM44_005632</name>
</gene>
<dbReference type="InterPro" id="IPR002068">
    <property type="entry name" value="A-crystallin/Hsp20_dom"/>
</dbReference>
<evidence type="ECO:0000256" key="1">
    <source>
        <dbReference type="PROSITE-ProRule" id="PRU00285"/>
    </source>
</evidence>
<dbReference type="Gene3D" id="2.60.40.790">
    <property type="match status" value="1"/>
</dbReference>
<accession>A0ABR1ADZ4</accession>
<dbReference type="Pfam" id="PF00011">
    <property type="entry name" value="HSP20"/>
    <property type="match status" value="1"/>
</dbReference>
<name>A0ABR1ADZ4_POLSC</name>
<keyword evidence="5" id="KW-1185">Reference proteome</keyword>
<dbReference type="PROSITE" id="PS01031">
    <property type="entry name" value="SHSP"/>
    <property type="match status" value="1"/>
</dbReference>
<feature type="domain" description="SHSP" evidence="3">
    <location>
        <begin position="55"/>
        <end position="167"/>
    </location>
</feature>
<dbReference type="PANTHER" id="PTHR45640:SF34">
    <property type="entry name" value="PROTEIN LETHAL(2)ESSENTIAL FOR LIFE"/>
    <property type="match status" value="1"/>
</dbReference>
<dbReference type="Proteomes" id="UP001359485">
    <property type="component" value="Unassembled WGS sequence"/>
</dbReference>
<protein>
    <submittedName>
        <fullName evidence="4">Protein lethal(2)essential for life</fullName>
    </submittedName>
</protein>
<comment type="similarity">
    <text evidence="1 2">Belongs to the small heat shock protein (HSP20) family.</text>
</comment>
<evidence type="ECO:0000259" key="3">
    <source>
        <dbReference type="PROSITE" id="PS01031"/>
    </source>
</evidence>
<sequence>MSLIPLLYRDWWDDFERPSRLFDQNFGIGLRRDDLLSSFFNSPMLRSGYIRPWRELTRQSSGSSTVHSDKDKFQVILDVQQFAPSEIVVKTQDNIVVVEGKHEEKQDEHGFISRHFVRKYVLPSDIEPLDIMSSLSSDGVLTISAPKKVCKKQCLTPKLPCFRLHFELGYFFLHPKSNLCRCFFYRPCRLSQGNA</sequence>
<dbReference type="InterPro" id="IPR001436">
    <property type="entry name" value="Alpha-crystallin/sHSP_animal"/>
</dbReference>
<dbReference type="CDD" id="cd06526">
    <property type="entry name" value="metazoan_ACD"/>
    <property type="match status" value="1"/>
</dbReference>
<comment type="caution">
    <text evidence="4">The sequence shown here is derived from an EMBL/GenBank/DDBJ whole genome shotgun (WGS) entry which is preliminary data.</text>
</comment>
<evidence type="ECO:0000256" key="2">
    <source>
        <dbReference type="RuleBase" id="RU003616"/>
    </source>
</evidence>
<evidence type="ECO:0000313" key="4">
    <source>
        <dbReference type="EMBL" id="KAK6617301.1"/>
    </source>
</evidence>
<dbReference type="PANTHER" id="PTHR45640">
    <property type="entry name" value="HEAT SHOCK PROTEIN HSP-12.2-RELATED"/>
    <property type="match status" value="1"/>
</dbReference>
<organism evidence="4 5">
    <name type="scientific">Polyplax serrata</name>
    <name type="common">Common mouse louse</name>
    <dbReference type="NCBI Taxonomy" id="468196"/>
    <lineage>
        <taxon>Eukaryota</taxon>
        <taxon>Metazoa</taxon>
        <taxon>Ecdysozoa</taxon>
        <taxon>Arthropoda</taxon>
        <taxon>Hexapoda</taxon>
        <taxon>Insecta</taxon>
        <taxon>Pterygota</taxon>
        <taxon>Neoptera</taxon>
        <taxon>Paraneoptera</taxon>
        <taxon>Psocodea</taxon>
        <taxon>Troctomorpha</taxon>
        <taxon>Phthiraptera</taxon>
        <taxon>Anoplura</taxon>
        <taxon>Polyplacidae</taxon>
        <taxon>Polyplax</taxon>
    </lineage>
</organism>
<dbReference type="EMBL" id="JAWJWF010000052">
    <property type="protein sequence ID" value="KAK6617301.1"/>
    <property type="molecule type" value="Genomic_DNA"/>
</dbReference>